<dbReference type="InterPro" id="IPR012000">
    <property type="entry name" value="Thiamin_PyroP_enz_cen_dom"/>
</dbReference>
<dbReference type="PANTHER" id="PTHR18968:SF13">
    <property type="entry name" value="ACETOLACTATE SYNTHASE CATALYTIC SUBUNIT, MITOCHONDRIAL"/>
    <property type="match status" value="1"/>
</dbReference>
<dbReference type="InterPro" id="IPR029061">
    <property type="entry name" value="THDP-binding"/>
</dbReference>
<dbReference type="GO" id="GO:0050660">
    <property type="term" value="F:flavin adenine dinucleotide binding"/>
    <property type="evidence" value="ECO:0007669"/>
    <property type="project" value="TreeGrafter"/>
</dbReference>
<dbReference type="InterPro" id="IPR045229">
    <property type="entry name" value="TPP_enz"/>
</dbReference>
<feature type="domain" description="Thiamine pyrophosphate enzyme central" evidence="2">
    <location>
        <begin position="112"/>
        <end position="246"/>
    </location>
</feature>
<dbReference type="SUPFAM" id="SSF52518">
    <property type="entry name" value="Thiamin diphosphate-binding fold (THDP-binding)"/>
    <property type="match status" value="1"/>
</dbReference>
<dbReference type="SUPFAM" id="SSF52467">
    <property type="entry name" value="DHS-like NAD/FAD-binding domain"/>
    <property type="match status" value="1"/>
</dbReference>
<dbReference type="Gene3D" id="3.40.50.1220">
    <property type="entry name" value="TPP-binding domain"/>
    <property type="match status" value="1"/>
</dbReference>
<dbReference type="GO" id="GO:0005948">
    <property type="term" value="C:acetolactate synthase complex"/>
    <property type="evidence" value="ECO:0007669"/>
    <property type="project" value="TreeGrafter"/>
</dbReference>
<dbReference type="GO" id="GO:0003984">
    <property type="term" value="F:acetolactate synthase activity"/>
    <property type="evidence" value="ECO:0007669"/>
    <property type="project" value="TreeGrafter"/>
</dbReference>
<sequence length="271" mass="29067">TGIATAMMDSSPIVCITGQVPTTALGGDAFQETDITGATLPLTKHSYLVMQVEDLAHSVREAFYIARTGRPGPVLIDVPKDVQTASTEFVYPDDPINLPGYHPPERATDQQVADALELINGAEKPVILAGHGVLMSGAMAELTQLVEKATIPVATTLLGIGGMPASHPCNLGMMGMHGTAMANHAIQEADLLIACGMRFDDRVTGNLKTYSPNSKKIHLEIDASEINKNIRVDVGIHADLGTVLLQIIPGVKKKKREEWVETIGKWREEAD</sequence>
<dbReference type="GO" id="GO:0030976">
    <property type="term" value="F:thiamine pyrophosphate binding"/>
    <property type="evidence" value="ECO:0007669"/>
    <property type="project" value="InterPro"/>
</dbReference>
<organism evidence="3">
    <name type="scientific">marine sediment metagenome</name>
    <dbReference type="NCBI Taxonomy" id="412755"/>
    <lineage>
        <taxon>unclassified sequences</taxon>
        <taxon>metagenomes</taxon>
        <taxon>ecological metagenomes</taxon>
    </lineage>
</organism>
<dbReference type="PANTHER" id="PTHR18968">
    <property type="entry name" value="THIAMINE PYROPHOSPHATE ENZYMES"/>
    <property type="match status" value="1"/>
</dbReference>
<evidence type="ECO:0000259" key="2">
    <source>
        <dbReference type="Pfam" id="PF00205"/>
    </source>
</evidence>
<comment type="similarity">
    <text evidence="1">Belongs to the TPP enzyme family.</text>
</comment>
<evidence type="ECO:0000313" key="3">
    <source>
        <dbReference type="EMBL" id="GAG07197.1"/>
    </source>
</evidence>
<feature type="non-terminal residue" evidence="3">
    <location>
        <position position="1"/>
    </location>
</feature>
<proteinExistence type="inferred from homology"/>
<feature type="non-terminal residue" evidence="3">
    <location>
        <position position="271"/>
    </location>
</feature>
<dbReference type="CDD" id="cd07035">
    <property type="entry name" value="TPP_PYR_POX_like"/>
    <property type="match status" value="1"/>
</dbReference>
<name>X0V732_9ZZZZ</name>
<gene>
    <name evidence="3" type="ORF">S01H1_34879</name>
</gene>
<dbReference type="Pfam" id="PF00205">
    <property type="entry name" value="TPP_enzyme_M"/>
    <property type="match status" value="1"/>
</dbReference>
<evidence type="ECO:0000256" key="1">
    <source>
        <dbReference type="ARBA" id="ARBA00007812"/>
    </source>
</evidence>
<dbReference type="GO" id="GO:0000287">
    <property type="term" value="F:magnesium ion binding"/>
    <property type="evidence" value="ECO:0007669"/>
    <property type="project" value="InterPro"/>
</dbReference>
<dbReference type="InterPro" id="IPR029035">
    <property type="entry name" value="DHS-like_NAD/FAD-binding_dom"/>
</dbReference>
<accession>X0V732</accession>
<protein>
    <recommendedName>
        <fullName evidence="2">Thiamine pyrophosphate enzyme central domain-containing protein</fullName>
    </recommendedName>
</protein>
<dbReference type="EMBL" id="BARS01021752">
    <property type="protein sequence ID" value="GAG07197.1"/>
    <property type="molecule type" value="Genomic_DNA"/>
</dbReference>
<dbReference type="GO" id="GO:0009099">
    <property type="term" value="P:L-valine biosynthetic process"/>
    <property type="evidence" value="ECO:0007669"/>
    <property type="project" value="TreeGrafter"/>
</dbReference>
<dbReference type="Gene3D" id="3.40.50.970">
    <property type="match status" value="1"/>
</dbReference>
<dbReference type="AlphaFoldDB" id="X0V732"/>
<reference evidence="3" key="1">
    <citation type="journal article" date="2014" name="Front. Microbiol.">
        <title>High frequency of phylogenetically diverse reductive dehalogenase-homologous genes in deep subseafloor sedimentary metagenomes.</title>
        <authorList>
            <person name="Kawai M."/>
            <person name="Futagami T."/>
            <person name="Toyoda A."/>
            <person name="Takaki Y."/>
            <person name="Nishi S."/>
            <person name="Hori S."/>
            <person name="Arai W."/>
            <person name="Tsubouchi T."/>
            <person name="Morono Y."/>
            <person name="Uchiyama I."/>
            <person name="Ito T."/>
            <person name="Fujiyama A."/>
            <person name="Inagaki F."/>
            <person name="Takami H."/>
        </authorList>
    </citation>
    <scope>NUCLEOTIDE SEQUENCE</scope>
    <source>
        <strain evidence="3">Expedition CK06-06</strain>
    </source>
</reference>
<dbReference type="FunFam" id="3.40.50.1220:FF:000008">
    <property type="entry name" value="Acetolactate synthase"/>
    <property type="match status" value="1"/>
</dbReference>
<dbReference type="GO" id="GO:0009097">
    <property type="term" value="P:isoleucine biosynthetic process"/>
    <property type="evidence" value="ECO:0007669"/>
    <property type="project" value="TreeGrafter"/>
</dbReference>
<comment type="caution">
    <text evidence="3">The sequence shown here is derived from an EMBL/GenBank/DDBJ whole genome shotgun (WGS) entry which is preliminary data.</text>
</comment>